<protein>
    <submittedName>
        <fullName evidence="1">Uncharacterized protein</fullName>
    </submittedName>
</protein>
<accession>A0A2M7Z5W7</accession>
<proteinExistence type="predicted"/>
<sequence length="121" mass="14361">MSLIEYTAWAQNPENPLQIEYYIFFKTDEIETDPELKAFLGENYIILDYEDYTNDLLDFIIETEENIVSFIKKKQDEGYQITELCLRPGIPEPDVEPYYLLIIILETTKKTKNKLLKLVKK</sequence>
<evidence type="ECO:0000313" key="2">
    <source>
        <dbReference type="Proteomes" id="UP000230843"/>
    </source>
</evidence>
<dbReference type="EMBL" id="PFVJ01000080">
    <property type="protein sequence ID" value="PJA89538.1"/>
    <property type="molecule type" value="Genomic_DNA"/>
</dbReference>
<dbReference type="Proteomes" id="UP000230843">
    <property type="component" value="Unassembled WGS sequence"/>
</dbReference>
<comment type="caution">
    <text evidence="1">The sequence shown here is derived from an EMBL/GenBank/DDBJ whole genome shotgun (WGS) entry which is preliminary data.</text>
</comment>
<dbReference type="AlphaFoldDB" id="A0A2M7Z5W7"/>
<name>A0A2M7Z5W7_9BACT</name>
<organism evidence="1 2">
    <name type="scientific">Candidatus Magasanikbacteria bacterium CG_4_9_14_3_um_filter_32_9</name>
    <dbReference type="NCBI Taxonomy" id="1974644"/>
    <lineage>
        <taxon>Bacteria</taxon>
        <taxon>Candidatus Magasanikiibacteriota</taxon>
    </lineage>
</organism>
<evidence type="ECO:0000313" key="1">
    <source>
        <dbReference type="EMBL" id="PJA89538.1"/>
    </source>
</evidence>
<reference evidence="2" key="1">
    <citation type="submission" date="2017-09" db="EMBL/GenBank/DDBJ databases">
        <title>Depth-based differentiation of microbial function through sediment-hosted aquifers and enrichment of novel symbionts in the deep terrestrial subsurface.</title>
        <authorList>
            <person name="Probst A.J."/>
            <person name="Ladd B."/>
            <person name="Jarett J.K."/>
            <person name="Geller-Mcgrath D.E."/>
            <person name="Sieber C.M.K."/>
            <person name="Emerson J.B."/>
            <person name="Anantharaman K."/>
            <person name="Thomas B.C."/>
            <person name="Malmstrom R."/>
            <person name="Stieglmeier M."/>
            <person name="Klingl A."/>
            <person name="Woyke T."/>
            <person name="Ryan C.M."/>
            <person name="Banfield J.F."/>
        </authorList>
    </citation>
    <scope>NUCLEOTIDE SEQUENCE [LARGE SCALE GENOMIC DNA]</scope>
</reference>
<gene>
    <name evidence="1" type="ORF">CO137_03760</name>
</gene>